<dbReference type="EMBL" id="GBXM01055923">
    <property type="protein sequence ID" value="JAH52654.1"/>
    <property type="molecule type" value="Transcribed_RNA"/>
</dbReference>
<organism evidence="1">
    <name type="scientific">Anguilla anguilla</name>
    <name type="common">European freshwater eel</name>
    <name type="synonym">Muraena anguilla</name>
    <dbReference type="NCBI Taxonomy" id="7936"/>
    <lineage>
        <taxon>Eukaryota</taxon>
        <taxon>Metazoa</taxon>
        <taxon>Chordata</taxon>
        <taxon>Craniata</taxon>
        <taxon>Vertebrata</taxon>
        <taxon>Euteleostomi</taxon>
        <taxon>Actinopterygii</taxon>
        <taxon>Neopterygii</taxon>
        <taxon>Teleostei</taxon>
        <taxon>Anguilliformes</taxon>
        <taxon>Anguillidae</taxon>
        <taxon>Anguilla</taxon>
    </lineage>
</organism>
<sequence length="33" mass="3524">MASVKSRSFLSWQGTSYAAANCKRVCSISSSPL</sequence>
<accession>A0A0E9TG50</accession>
<reference evidence="1" key="1">
    <citation type="submission" date="2014-11" db="EMBL/GenBank/DDBJ databases">
        <authorList>
            <person name="Amaro Gonzalez C."/>
        </authorList>
    </citation>
    <scope>NUCLEOTIDE SEQUENCE</scope>
</reference>
<dbReference type="AlphaFoldDB" id="A0A0E9TG50"/>
<evidence type="ECO:0000313" key="1">
    <source>
        <dbReference type="EMBL" id="JAH52654.1"/>
    </source>
</evidence>
<protein>
    <submittedName>
        <fullName evidence="1">Uncharacterized protein</fullName>
    </submittedName>
</protein>
<name>A0A0E9TG50_ANGAN</name>
<reference evidence="1" key="2">
    <citation type="journal article" date="2015" name="Fish Shellfish Immunol.">
        <title>Early steps in the European eel (Anguilla anguilla)-Vibrio vulnificus interaction in the gills: Role of the RtxA13 toxin.</title>
        <authorList>
            <person name="Callol A."/>
            <person name="Pajuelo D."/>
            <person name="Ebbesson L."/>
            <person name="Teles M."/>
            <person name="MacKenzie S."/>
            <person name="Amaro C."/>
        </authorList>
    </citation>
    <scope>NUCLEOTIDE SEQUENCE</scope>
</reference>
<proteinExistence type="predicted"/>